<keyword evidence="4" id="KW-1185">Reference proteome</keyword>
<dbReference type="PANTHER" id="PTHR35483:SF1">
    <property type="entry name" value="GLYCINE-RICH PROTEIN-RELATED"/>
    <property type="match status" value="1"/>
</dbReference>
<feature type="transmembrane region" description="Helical" evidence="2">
    <location>
        <begin position="139"/>
        <end position="157"/>
    </location>
</feature>
<dbReference type="EMBL" id="KZ305043">
    <property type="protein sequence ID" value="PIA39773.1"/>
    <property type="molecule type" value="Genomic_DNA"/>
</dbReference>
<reference evidence="3 4" key="1">
    <citation type="submission" date="2017-09" db="EMBL/GenBank/DDBJ databases">
        <title>WGS assembly of Aquilegia coerulea Goldsmith.</title>
        <authorList>
            <person name="Hodges S."/>
            <person name="Kramer E."/>
            <person name="Nordborg M."/>
            <person name="Tomkins J."/>
            <person name="Borevitz J."/>
            <person name="Derieg N."/>
            <person name="Yan J."/>
            <person name="Mihaltcheva S."/>
            <person name="Hayes R.D."/>
            <person name="Rokhsar D."/>
        </authorList>
    </citation>
    <scope>NUCLEOTIDE SEQUENCE [LARGE SCALE GENOMIC DNA]</scope>
    <source>
        <strain evidence="4">cv. Goldsmith</strain>
    </source>
</reference>
<dbReference type="GO" id="GO:0009507">
    <property type="term" value="C:chloroplast"/>
    <property type="evidence" value="ECO:0007669"/>
    <property type="project" value="TreeGrafter"/>
</dbReference>
<feature type="region of interest" description="Disordered" evidence="1">
    <location>
        <begin position="99"/>
        <end position="131"/>
    </location>
</feature>
<dbReference type="PANTHER" id="PTHR35483">
    <property type="entry name" value="NUCLEUSENVELOPE PROTEIN"/>
    <property type="match status" value="1"/>
</dbReference>
<organism evidence="3 4">
    <name type="scientific">Aquilegia coerulea</name>
    <name type="common">Rocky mountain columbine</name>
    <dbReference type="NCBI Taxonomy" id="218851"/>
    <lineage>
        <taxon>Eukaryota</taxon>
        <taxon>Viridiplantae</taxon>
        <taxon>Streptophyta</taxon>
        <taxon>Embryophyta</taxon>
        <taxon>Tracheophyta</taxon>
        <taxon>Spermatophyta</taxon>
        <taxon>Magnoliopsida</taxon>
        <taxon>Ranunculales</taxon>
        <taxon>Ranunculaceae</taxon>
        <taxon>Thalictroideae</taxon>
        <taxon>Aquilegia</taxon>
    </lineage>
</organism>
<protein>
    <submittedName>
        <fullName evidence="3">Uncharacterized protein</fullName>
    </submittedName>
</protein>
<keyword evidence="2" id="KW-0812">Transmembrane</keyword>
<dbReference type="AlphaFoldDB" id="A0A2G5D8D6"/>
<keyword evidence="2" id="KW-1133">Transmembrane helix</keyword>
<accession>A0A2G5D8D6</accession>
<evidence type="ECO:0000256" key="2">
    <source>
        <dbReference type="SAM" id="Phobius"/>
    </source>
</evidence>
<name>A0A2G5D8D6_AQUCA</name>
<feature type="compositionally biased region" description="Gly residues" evidence="1">
    <location>
        <begin position="108"/>
        <end position="126"/>
    </location>
</feature>
<evidence type="ECO:0000313" key="3">
    <source>
        <dbReference type="EMBL" id="PIA39771.1"/>
    </source>
</evidence>
<evidence type="ECO:0000256" key="1">
    <source>
        <dbReference type="SAM" id="MobiDB-lite"/>
    </source>
</evidence>
<dbReference type="OrthoDB" id="1680511at2759"/>
<dbReference type="EMBL" id="KZ305043">
    <property type="protein sequence ID" value="PIA39771.1"/>
    <property type="molecule type" value="Genomic_DNA"/>
</dbReference>
<dbReference type="FunCoup" id="A0A2G5D8D6">
    <property type="interactions" value="2227"/>
</dbReference>
<proteinExistence type="predicted"/>
<gene>
    <name evidence="3" type="ORF">AQUCO_02600320v1</name>
</gene>
<dbReference type="Proteomes" id="UP000230069">
    <property type="component" value="Unassembled WGS sequence"/>
</dbReference>
<dbReference type="STRING" id="218851.A0A2G5D8D6"/>
<evidence type="ECO:0000313" key="4">
    <source>
        <dbReference type="Proteomes" id="UP000230069"/>
    </source>
</evidence>
<keyword evidence="2" id="KW-0472">Membrane</keyword>
<sequence>MSCMQISTYGPHVEVRNKVSSHHIAYSQLGISPTYLMKSTRSASNVPSYRRCNTVCLFGGERKAGDGNEASPWKSLEQAMQGFRKERSVQDMLREEMQKREAGDDFEGGGGSPPGGGGGGGGSGGGSEDEGMDEGFDEVLQVFLATFGFMFLYFYILKGQELTRLVKDFTKYIFTKKKSLRLRRAMYQWKAFYRHITRKPEVQHDWLEREIINTPTWWHNPAKVKRELGYRLASGYYDK</sequence>